<protein>
    <submittedName>
        <fullName evidence="1">Rhinocladiella mackenziei CBS 650.93 unplaced genomic scaffold supercont1.2, whole genome shotgun sequence</fullName>
    </submittedName>
</protein>
<evidence type="ECO:0000313" key="2">
    <source>
        <dbReference type="Proteomes" id="UP000053617"/>
    </source>
</evidence>
<dbReference type="EMBL" id="KN847476">
    <property type="protein sequence ID" value="KIX07970.1"/>
    <property type="molecule type" value="Genomic_DNA"/>
</dbReference>
<name>A0A0D2JFF3_9EURO</name>
<dbReference type="AlphaFoldDB" id="A0A0D2JFF3"/>
<keyword evidence="2" id="KW-1185">Reference proteome</keyword>
<dbReference type="VEuPathDB" id="FungiDB:Z518_02624"/>
<dbReference type="STRING" id="1442369.A0A0D2JFF3"/>
<dbReference type="RefSeq" id="XP_013275106.1">
    <property type="nucleotide sequence ID" value="XM_013419652.1"/>
</dbReference>
<dbReference type="Proteomes" id="UP000053617">
    <property type="component" value="Unassembled WGS sequence"/>
</dbReference>
<reference evidence="1 2" key="1">
    <citation type="submission" date="2015-01" db="EMBL/GenBank/DDBJ databases">
        <title>The Genome Sequence of Rhinocladiella mackenzie CBS 650.93.</title>
        <authorList>
            <consortium name="The Broad Institute Genomics Platform"/>
            <person name="Cuomo C."/>
            <person name="de Hoog S."/>
            <person name="Gorbushina A."/>
            <person name="Stielow B."/>
            <person name="Teixiera M."/>
            <person name="Abouelleil A."/>
            <person name="Chapman S.B."/>
            <person name="Priest M."/>
            <person name="Young S.K."/>
            <person name="Wortman J."/>
            <person name="Nusbaum C."/>
            <person name="Birren B."/>
        </authorList>
    </citation>
    <scope>NUCLEOTIDE SEQUENCE [LARGE SCALE GENOMIC DNA]</scope>
    <source>
        <strain evidence="1 2">CBS 650.93</strain>
    </source>
</reference>
<proteinExistence type="predicted"/>
<dbReference type="HOGENOM" id="CLU_2575168_0_0_1"/>
<evidence type="ECO:0000313" key="1">
    <source>
        <dbReference type="EMBL" id="KIX07970.1"/>
    </source>
</evidence>
<dbReference type="OrthoDB" id="2378324at2759"/>
<sequence length="81" mass="9162">MTLPQKVVAGVTVPDLPLVAKAIDFAREYSTDNTFNHIPRSFLWGFIVADTVIPERDREVHVVAILYDLRFSVGHLKGRKI</sequence>
<gene>
    <name evidence="1" type="ORF">Z518_02624</name>
</gene>
<accession>A0A0D2JFF3</accession>
<organism evidence="1 2">
    <name type="scientific">Rhinocladiella mackenziei CBS 650.93</name>
    <dbReference type="NCBI Taxonomy" id="1442369"/>
    <lineage>
        <taxon>Eukaryota</taxon>
        <taxon>Fungi</taxon>
        <taxon>Dikarya</taxon>
        <taxon>Ascomycota</taxon>
        <taxon>Pezizomycotina</taxon>
        <taxon>Eurotiomycetes</taxon>
        <taxon>Chaetothyriomycetidae</taxon>
        <taxon>Chaetothyriales</taxon>
        <taxon>Herpotrichiellaceae</taxon>
        <taxon>Rhinocladiella</taxon>
    </lineage>
</organism>
<dbReference type="GeneID" id="25290695"/>